<organism evidence="2 3">
    <name type="scientific">Ensete ventricosum</name>
    <name type="common">Abyssinian banana</name>
    <name type="synonym">Musa ensete</name>
    <dbReference type="NCBI Taxonomy" id="4639"/>
    <lineage>
        <taxon>Eukaryota</taxon>
        <taxon>Viridiplantae</taxon>
        <taxon>Streptophyta</taxon>
        <taxon>Embryophyta</taxon>
        <taxon>Tracheophyta</taxon>
        <taxon>Spermatophyta</taxon>
        <taxon>Magnoliopsida</taxon>
        <taxon>Liliopsida</taxon>
        <taxon>Zingiberales</taxon>
        <taxon>Musaceae</taxon>
        <taxon>Ensete</taxon>
    </lineage>
</organism>
<dbReference type="EMBL" id="AMZH03009693">
    <property type="protein sequence ID" value="RRT56294.1"/>
    <property type="molecule type" value="Genomic_DNA"/>
</dbReference>
<reference evidence="2 3" key="1">
    <citation type="journal article" date="2014" name="Agronomy (Basel)">
        <title>A Draft Genome Sequence for Ensete ventricosum, the Drought-Tolerant Tree Against Hunger.</title>
        <authorList>
            <person name="Harrison J."/>
            <person name="Moore K.A."/>
            <person name="Paszkiewicz K."/>
            <person name="Jones T."/>
            <person name="Grant M."/>
            <person name="Ambacheew D."/>
            <person name="Muzemil S."/>
            <person name="Studholme D.J."/>
        </authorList>
    </citation>
    <scope>NUCLEOTIDE SEQUENCE [LARGE SCALE GENOMIC DNA]</scope>
</reference>
<accession>A0A426YX64</accession>
<evidence type="ECO:0000313" key="3">
    <source>
        <dbReference type="Proteomes" id="UP000287651"/>
    </source>
</evidence>
<proteinExistence type="predicted"/>
<gene>
    <name evidence="2" type="ORF">B296_00034301</name>
</gene>
<evidence type="ECO:0000313" key="2">
    <source>
        <dbReference type="EMBL" id="RRT56294.1"/>
    </source>
</evidence>
<feature type="region of interest" description="Disordered" evidence="1">
    <location>
        <begin position="69"/>
        <end position="95"/>
    </location>
</feature>
<comment type="caution">
    <text evidence="2">The sequence shown here is derived from an EMBL/GenBank/DDBJ whole genome shotgun (WGS) entry which is preliminary data.</text>
</comment>
<sequence length="95" mass="10583">MRRSQASRERSNLTSHPFHQPAYGLETTVGPALGDLLEGVYVYSIGPHDFVPITVEAVERVGEEAVRLRRSPRQQREVVQSSMGPSLKRSASYMA</sequence>
<dbReference type="Proteomes" id="UP000287651">
    <property type="component" value="Unassembled WGS sequence"/>
</dbReference>
<dbReference type="AlphaFoldDB" id="A0A426YX64"/>
<feature type="compositionally biased region" description="Basic and acidic residues" evidence="1">
    <location>
        <begin position="1"/>
        <end position="11"/>
    </location>
</feature>
<evidence type="ECO:0000256" key="1">
    <source>
        <dbReference type="SAM" id="MobiDB-lite"/>
    </source>
</evidence>
<feature type="region of interest" description="Disordered" evidence="1">
    <location>
        <begin position="1"/>
        <end position="25"/>
    </location>
</feature>
<protein>
    <submittedName>
        <fullName evidence="2">Uncharacterized protein</fullName>
    </submittedName>
</protein>
<name>A0A426YX64_ENSVE</name>